<evidence type="ECO:0008006" key="6">
    <source>
        <dbReference type="Google" id="ProtNLM"/>
    </source>
</evidence>
<evidence type="ECO:0000313" key="2">
    <source>
        <dbReference type="EMBL" id="MBB4007005.1"/>
    </source>
</evidence>
<dbReference type="RefSeq" id="WP_075612951.1">
    <property type="nucleotide sequence ID" value="NZ_JACIED010000002.1"/>
</dbReference>
<dbReference type="STRING" id="887144.BJF91_23070"/>
<dbReference type="EMBL" id="MKIN01000018">
    <property type="protein sequence ID" value="OLP51822.1"/>
    <property type="molecule type" value="Genomic_DNA"/>
</dbReference>
<organism evidence="3 4">
    <name type="scientific">Allorhizobium taibaishanense</name>
    <dbReference type="NCBI Taxonomy" id="887144"/>
    <lineage>
        <taxon>Bacteria</taxon>
        <taxon>Pseudomonadati</taxon>
        <taxon>Pseudomonadota</taxon>
        <taxon>Alphaproteobacteria</taxon>
        <taxon>Hyphomicrobiales</taxon>
        <taxon>Rhizobiaceae</taxon>
        <taxon>Rhizobium/Agrobacterium group</taxon>
        <taxon>Allorhizobium</taxon>
    </lineage>
</organism>
<keyword evidence="4" id="KW-1185">Reference proteome</keyword>
<evidence type="ECO:0000313" key="4">
    <source>
        <dbReference type="Proteomes" id="UP000185598"/>
    </source>
</evidence>
<evidence type="ECO:0000313" key="3">
    <source>
        <dbReference type="EMBL" id="OLP51822.1"/>
    </source>
</evidence>
<proteinExistence type="predicted"/>
<feature type="region of interest" description="Disordered" evidence="1">
    <location>
        <begin position="149"/>
        <end position="169"/>
    </location>
</feature>
<dbReference type="Proteomes" id="UP000185598">
    <property type="component" value="Unassembled WGS sequence"/>
</dbReference>
<reference evidence="3 4" key="1">
    <citation type="submission" date="2016-09" db="EMBL/GenBank/DDBJ databases">
        <title>Rhizobium oryziradicis sp. nov., isolated from the root of rice.</title>
        <authorList>
            <person name="Zhao J."/>
            <person name="Zhang X."/>
        </authorList>
    </citation>
    <scope>NUCLEOTIDE SEQUENCE [LARGE SCALE GENOMIC DNA]</scope>
    <source>
        <strain evidence="3 4">14971</strain>
    </source>
</reference>
<dbReference type="Proteomes" id="UP000544107">
    <property type="component" value="Unassembled WGS sequence"/>
</dbReference>
<reference evidence="2 5" key="2">
    <citation type="submission" date="2020-08" db="EMBL/GenBank/DDBJ databases">
        <title>Genomic Encyclopedia of Type Strains, Phase IV (KMG-IV): sequencing the most valuable type-strain genomes for metagenomic binning, comparative biology and taxonomic classification.</title>
        <authorList>
            <person name="Goeker M."/>
        </authorList>
    </citation>
    <scope>NUCLEOTIDE SEQUENCE [LARGE SCALE GENOMIC DNA]</scope>
    <source>
        <strain evidence="2 5">DSM 100021</strain>
    </source>
</reference>
<evidence type="ECO:0000256" key="1">
    <source>
        <dbReference type="SAM" id="MobiDB-lite"/>
    </source>
</evidence>
<sequence length="169" mass="18774">MIQVYFWPYRSTKIVGHAALRISVGQGNGLDTYVSWWPSPDGSGPVAPNSYETDVSWEGPPKGIVSISGLDEAAMRRTWQTMLARDPKYNVLRKNCAWAVKTILDAGTGYDFVAAIADLGNLNLAPQSVWTPRKVFDYAGIVKMRFQRKDPSTGPFKDASHRSSHLRLS</sequence>
<accession>A0A1Q9AAG5</accession>
<protein>
    <recommendedName>
        <fullName evidence="6">DUF4105 domain-containing protein</fullName>
    </recommendedName>
</protein>
<name>A0A1Q9AAG5_9HYPH</name>
<dbReference type="OrthoDB" id="7257790at2"/>
<dbReference type="EMBL" id="JACIED010000002">
    <property type="protein sequence ID" value="MBB4007005.1"/>
    <property type="molecule type" value="Genomic_DNA"/>
</dbReference>
<evidence type="ECO:0000313" key="5">
    <source>
        <dbReference type="Proteomes" id="UP000544107"/>
    </source>
</evidence>
<comment type="caution">
    <text evidence="3">The sequence shown here is derived from an EMBL/GenBank/DDBJ whole genome shotgun (WGS) entry which is preliminary data.</text>
</comment>
<dbReference type="AlphaFoldDB" id="A0A1Q9AAG5"/>
<gene>
    <name evidence="3" type="ORF">BJF91_23070</name>
    <name evidence="2" type="ORF">GGQ71_001268</name>
</gene>